<evidence type="ECO:0000313" key="3">
    <source>
        <dbReference type="Proteomes" id="UP000661858"/>
    </source>
</evidence>
<evidence type="ECO:0000256" key="1">
    <source>
        <dbReference type="SAM" id="MobiDB-lite"/>
    </source>
</evidence>
<sequence>MAIMVNQAVLAHQLFAGITRRHLARSIEELAVPWQADLEGRRHVARGGARKRAEGAGAVPGWSSSTGWWPR</sequence>
<feature type="region of interest" description="Disordered" evidence="1">
    <location>
        <begin position="49"/>
        <end position="71"/>
    </location>
</feature>
<feature type="compositionally biased region" description="Polar residues" evidence="1">
    <location>
        <begin position="62"/>
        <end position="71"/>
    </location>
</feature>
<dbReference type="AlphaFoldDB" id="A0A937EJU4"/>
<dbReference type="Proteomes" id="UP000661858">
    <property type="component" value="Unassembled WGS sequence"/>
</dbReference>
<protein>
    <submittedName>
        <fullName evidence="2">Uncharacterized protein</fullName>
    </submittedName>
</protein>
<proteinExistence type="predicted"/>
<reference evidence="2" key="1">
    <citation type="submission" date="2021-01" db="EMBL/GenBank/DDBJ databases">
        <title>WGS of actinomycetes isolated from Thailand.</title>
        <authorList>
            <person name="Thawai C."/>
        </authorList>
    </citation>
    <scope>NUCLEOTIDE SEQUENCE</scope>
    <source>
        <strain evidence="2">RCU-197</strain>
    </source>
</reference>
<dbReference type="EMBL" id="JAERRK010000007">
    <property type="protein sequence ID" value="MBL1083446.1"/>
    <property type="molecule type" value="Genomic_DNA"/>
</dbReference>
<organism evidence="2 3">
    <name type="scientific">Streptomyces actinomycinicus</name>
    <dbReference type="NCBI Taxonomy" id="1695166"/>
    <lineage>
        <taxon>Bacteria</taxon>
        <taxon>Bacillati</taxon>
        <taxon>Actinomycetota</taxon>
        <taxon>Actinomycetes</taxon>
        <taxon>Kitasatosporales</taxon>
        <taxon>Streptomycetaceae</taxon>
        <taxon>Streptomyces</taxon>
    </lineage>
</organism>
<keyword evidence="3" id="KW-1185">Reference proteome</keyword>
<accession>A0A937EJU4</accession>
<evidence type="ECO:0000313" key="2">
    <source>
        <dbReference type="EMBL" id="MBL1083446.1"/>
    </source>
</evidence>
<gene>
    <name evidence="2" type="ORF">JK359_15930</name>
</gene>
<comment type="caution">
    <text evidence="2">The sequence shown here is derived from an EMBL/GenBank/DDBJ whole genome shotgun (WGS) entry which is preliminary data.</text>
</comment>
<name>A0A937EJU4_9ACTN</name>